<dbReference type="RefSeq" id="XP_022577805.1">
    <property type="nucleotide sequence ID" value="XM_022727458.1"/>
</dbReference>
<dbReference type="AlphaFoldDB" id="A0A1L9S803"/>
<gene>
    <name evidence="2" type="ORF">ASPZODRAFT_19698</name>
</gene>
<organism evidence="2 3">
    <name type="scientific">Penicilliopsis zonata CBS 506.65</name>
    <dbReference type="NCBI Taxonomy" id="1073090"/>
    <lineage>
        <taxon>Eukaryota</taxon>
        <taxon>Fungi</taxon>
        <taxon>Dikarya</taxon>
        <taxon>Ascomycota</taxon>
        <taxon>Pezizomycotina</taxon>
        <taxon>Eurotiomycetes</taxon>
        <taxon>Eurotiomycetidae</taxon>
        <taxon>Eurotiales</taxon>
        <taxon>Aspergillaceae</taxon>
        <taxon>Penicilliopsis</taxon>
    </lineage>
</organism>
<reference evidence="3" key="1">
    <citation type="journal article" date="2017" name="Genome Biol.">
        <title>Comparative genomics reveals high biological diversity and specific adaptations in the industrially and medically important fungal genus Aspergillus.</title>
        <authorList>
            <person name="de Vries R.P."/>
            <person name="Riley R."/>
            <person name="Wiebenga A."/>
            <person name="Aguilar-Osorio G."/>
            <person name="Amillis S."/>
            <person name="Uchima C.A."/>
            <person name="Anderluh G."/>
            <person name="Asadollahi M."/>
            <person name="Askin M."/>
            <person name="Barry K."/>
            <person name="Battaglia E."/>
            <person name="Bayram O."/>
            <person name="Benocci T."/>
            <person name="Braus-Stromeyer S.A."/>
            <person name="Caldana C."/>
            <person name="Canovas D."/>
            <person name="Cerqueira G.C."/>
            <person name="Chen F."/>
            <person name="Chen W."/>
            <person name="Choi C."/>
            <person name="Clum A."/>
            <person name="Dos Santos R.A."/>
            <person name="Damasio A.R."/>
            <person name="Diallinas G."/>
            <person name="Emri T."/>
            <person name="Fekete E."/>
            <person name="Flipphi M."/>
            <person name="Freyberg S."/>
            <person name="Gallo A."/>
            <person name="Gournas C."/>
            <person name="Habgood R."/>
            <person name="Hainaut M."/>
            <person name="Harispe M.L."/>
            <person name="Henrissat B."/>
            <person name="Hilden K.S."/>
            <person name="Hope R."/>
            <person name="Hossain A."/>
            <person name="Karabika E."/>
            <person name="Karaffa L."/>
            <person name="Karanyi Z."/>
            <person name="Krasevec N."/>
            <person name="Kuo A."/>
            <person name="Kusch H."/>
            <person name="LaButti K."/>
            <person name="Lagendijk E.L."/>
            <person name="Lapidus A."/>
            <person name="Levasseur A."/>
            <person name="Lindquist E."/>
            <person name="Lipzen A."/>
            <person name="Logrieco A.F."/>
            <person name="MacCabe A."/>
            <person name="Maekelae M.R."/>
            <person name="Malavazi I."/>
            <person name="Melin P."/>
            <person name="Meyer V."/>
            <person name="Mielnichuk N."/>
            <person name="Miskei M."/>
            <person name="Molnar A.P."/>
            <person name="Mule G."/>
            <person name="Ngan C.Y."/>
            <person name="Orejas M."/>
            <person name="Orosz E."/>
            <person name="Ouedraogo J.P."/>
            <person name="Overkamp K.M."/>
            <person name="Park H.-S."/>
            <person name="Perrone G."/>
            <person name="Piumi F."/>
            <person name="Punt P.J."/>
            <person name="Ram A.F."/>
            <person name="Ramon A."/>
            <person name="Rauscher S."/>
            <person name="Record E."/>
            <person name="Riano-Pachon D.M."/>
            <person name="Robert V."/>
            <person name="Roehrig J."/>
            <person name="Ruller R."/>
            <person name="Salamov A."/>
            <person name="Salih N.S."/>
            <person name="Samson R.A."/>
            <person name="Sandor E."/>
            <person name="Sanguinetti M."/>
            <person name="Schuetze T."/>
            <person name="Sepcic K."/>
            <person name="Shelest E."/>
            <person name="Sherlock G."/>
            <person name="Sophianopoulou V."/>
            <person name="Squina F.M."/>
            <person name="Sun H."/>
            <person name="Susca A."/>
            <person name="Todd R.B."/>
            <person name="Tsang A."/>
            <person name="Unkles S.E."/>
            <person name="van de Wiele N."/>
            <person name="van Rossen-Uffink D."/>
            <person name="Oliveira J.V."/>
            <person name="Vesth T.C."/>
            <person name="Visser J."/>
            <person name="Yu J.-H."/>
            <person name="Zhou M."/>
            <person name="Andersen M.R."/>
            <person name="Archer D.B."/>
            <person name="Baker S.E."/>
            <person name="Benoit I."/>
            <person name="Brakhage A.A."/>
            <person name="Braus G.H."/>
            <person name="Fischer R."/>
            <person name="Frisvad J.C."/>
            <person name="Goldman G.H."/>
            <person name="Houbraken J."/>
            <person name="Oakley B."/>
            <person name="Pocsi I."/>
            <person name="Scazzocchio C."/>
            <person name="Seiboth B."/>
            <person name="vanKuyk P.A."/>
            <person name="Wortman J."/>
            <person name="Dyer P.S."/>
            <person name="Grigoriev I.V."/>
        </authorList>
    </citation>
    <scope>NUCLEOTIDE SEQUENCE [LARGE SCALE GENOMIC DNA]</scope>
    <source>
        <strain evidence="3">CBS 506.65</strain>
    </source>
</reference>
<protein>
    <submittedName>
        <fullName evidence="2">Uncharacterized protein</fullName>
    </submittedName>
</protein>
<dbReference type="Proteomes" id="UP000184188">
    <property type="component" value="Unassembled WGS sequence"/>
</dbReference>
<evidence type="ECO:0000313" key="3">
    <source>
        <dbReference type="Proteomes" id="UP000184188"/>
    </source>
</evidence>
<dbReference type="GeneID" id="34613922"/>
<evidence type="ECO:0000256" key="1">
    <source>
        <dbReference type="SAM" id="MobiDB-lite"/>
    </source>
</evidence>
<accession>A0A1L9S803</accession>
<dbReference type="VEuPathDB" id="FungiDB:ASPZODRAFT_19698"/>
<sequence length="155" mass="16897">MSVRRGRRARGPAEGVPFLFGFSVPTEPPSRVLRPAEGVDRGSTKGTESAETSCDCPALPGRHAAPQTIDRRRYALPWLGLARSPRHYSLSPIEIQIIYSLRIGFCLAWCLLLANGFPLACGGHSLARVVRPPPLCVRDREQHPVAPPTLPTALL</sequence>
<feature type="region of interest" description="Disordered" evidence="1">
    <location>
        <begin position="29"/>
        <end position="59"/>
    </location>
</feature>
<name>A0A1L9S803_9EURO</name>
<dbReference type="EMBL" id="KV878353">
    <property type="protein sequence ID" value="OJJ43295.1"/>
    <property type="molecule type" value="Genomic_DNA"/>
</dbReference>
<proteinExistence type="predicted"/>
<keyword evidence="3" id="KW-1185">Reference proteome</keyword>
<evidence type="ECO:0000313" key="2">
    <source>
        <dbReference type="EMBL" id="OJJ43295.1"/>
    </source>
</evidence>